<name>A0AA37TXY1_9RHOB</name>
<evidence type="ECO:0000313" key="5">
    <source>
        <dbReference type="Proteomes" id="UP001157355"/>
    </source>
</evidence>
<dbReference type="PROSITE" id="PS50817">
    <property type="entry name" value="INTEIN_N_TER"/>
    <property type="match status" value="1"/>
</dbReference>
<dbReference type="Gene3D" id="2.150.10.10">
    <property type="entry name" value="Serralysin-like metalloprotease, C-terminal"/>
    <property type="match status" value="3"/>
</dbReference>
<dbReference type="GO" id="GO:0005576">
    <property type="term" value="C:extracellular region"/>
    <property type="evidence" value="ECO:0007669"/>
    <property type="project" value="UniProtKB-SubCell"/>
</dbReference>
<dbReference type="InterPro" id="IPR006141">
    <property type="entry name" value="Intein_N"/>
</dbReference>
<feature type="domain" description="Hedgehog/Intein (Hint)" evidence="3">
    <location>
        <begin position="581"/>
        <end position="727"/>
    </location>
</feature>
<dbReference type="GO" id="GO:0005509">
    <property type="term" value="F:calcium ion binding"/>
    <property type="evidence" value="ECO:0007669"/>
    <property type="project" value="InterPro"/>
</dbReference>
<reference evidence="4 5" key="1">
    <citation type="journal article" date="2014" name="Int. J. Syst. Evol. Microbiol.">
        <title>Complete genome sequence of Corynebacterium casei LMG S-19264T (=DSM 44701T), isolated from a smear-ripened cheese.</title>
        <authorList>
            <consortium name="US DOE Joint Genome Institute (JGI-PGF)"/>
            <person name="Walter F."/>
            <person name="Albersmeier A."/>
            <person name="Kalinowski J."/>
            <person name="Ruckert C."/>
        </authorList>
    </citation>
    <scope>NUCLEOTIDE SEQUENCE [LARGE SCALE GENOMIC DNA]</scope>
    <source>
        <strain evidence="4 5">NBRC 111766</strain>
    </source>
</reference>
<dbReference type="InterPro" id="IPR028992">
    <property type="entry name" value="Hedgehog/Intein_dom"/>
</dbReference>
<dbReference type="AlphaFoldDB" id="A0AA37TXY1"/>
<keyword evidence="2" id="KW-0964">Secreted</keyword>
<dbReference type="InterPro" id="IPR050557">
    <property type="entry name" value="RTX_toxin/Mannuronan_C5-epim"/>
</dbReference>
<dbReference type="InterPro" id="IPR001343">
    <property type="entry name" value="Hemolysn_Ca-bd"/>
</dbReference>
<dbReference type="Proteomes" id="UP001157355">
    <property type="component" value="Unassembled WGS sequence"/>
</dbReference>
<accession>A0AA37TXY1</accession>
<evidence type="ECO:0000259" key="3">
    <source>
        <dbReference type="Pfam" id="PF13403"/>
    </source>
</evidence>
<comment type="subcellular location">
    <subcellularLocation>
        <location evidence="1">Secreted</location>
    </subcellularLocation>
</comment>
<evidence type="ECO:0000256" key="2">
    <source>
        <dbReference type="ARBA" id="ARBA00022525"/>
    </source>
</evidence>
<dbReference type="Pfam" id="PF13403">
    <property type="entry name" value="Hint_2"/>
    <property type="match status" value="1"/>
</dbReference>
<dbReference type="PANTHER" id="PTHR38340:SF1">
    <property type="entry name" value="S-LAYER PROTEIN"/>
    <property type="match status" value="1"/>
</dbReference>
<sequence length="774" mass="81006">MPVFALFNFNDVGTDALDSAPAFGDQLGTYRNGATSTGGQAVLDGQDDLVKIYQDPSYQMDRGTLDIQFTLADQPLTATQTVLSRDSAGDNEGSYRIEIQADGSVVISHETGTGTETFGTAAGFANPGDTVSLSYSWDEGGAGGALQINNLTSTATFNDSVPNTLTMDMGAENQPWIVGAGQSLSDASSLDNIDQHFAGSVDTFQLSDSVDNYTPERDGYVDGTIGGDLIDTSYTGDPDGDRIDNNDAILSNDGPNDDRVRAGDGNDTVYAGLGDDSVEASRGDDLVYGGVGDDTLLGGSGTDTLYGGDGSDLAYGGGGNDVIDTRGGGAAALPDQGYPGLYPSDATPLNDLDTVYGGAGDDTIYTGDDADSIHGGGGNDYIDAGIDNDTIEGNQGNDTIIGAEGADEIYGGQGDDLIYGGYGPGVPDAVNIPDVDGDLLPLNGNDYIEGGLGNDTIYGMDDDDTIDGGQGSDYLDGGIDNDVITGGLGNDTLIGGQGADTLSGGADRDLFIVGANGEGYGDVIDGNEQGDDYDTLDLTGSGPLHINYDPNNAENGTVDFFDADGNVVNTLTFQNIENVIPCFTPGTLIATPRGEIPVELLKAGDRVITRDNGIQEIRWTGRKDMGWHDLAANPHLKPVLIRQGSLGNGLPERDMMVSPNHRVLVANDRTALYFDEHEVLVSAKHLVAGKGIDAVNAVGASYIHFMFDRHEVVLSNGAWTESFQPGDYTLKGMGNAQRGEIFDLFPELKTEAGREGYSAARRTLKRHEAMLLVK</sequence>
<proteinExistence type="predicted"/>
<protein>
    <recommendedName>
        <fullName evidence="3">Hedgehog/Intein (Hint) domain-containing protein</fullName>
    </recommendedName>
</protein>
<dbReference type="SUPFAM" id="SSF51120">
    <property type="entry name" value="beta-Roll"/>
    <property type="match status" value="3"/>
</dbReference>
<dbReference type="GO" id="GO:0016539">
    <property type="term" value="P:intein-mediated protein splicing"/>
    <property type="evidence" value="ECO:0007669"/>
    <property type="project" value="InterPro"/>
</dbReference>
<dbReference type="Gene3D" id="2.170.16.10">
    <property type="entry name" value="Hedgehog/Intein (Hint) domain"/>
    <property type="match status" value="1"/>
</dbReference>
<gene>
    <name evidence="4" type="ORF">GCM10010873_27770</name>
</gene>
<dbReference type="EMBL" id="BSPP01000010">
    <property type="protein sequence ID" value="GLS87803.1"/>
    <property type="molecule type" value="Genomic_DNA"/>
</dbReference>
<organism evidence="4 5">
    <name type="scientific">Cypionkella aquatica</name>
    <dbReference type="NCBI Taxonomy" id="1756042"/>
    <lineage>
        <taxon>Bacteria</taxon>
        <taxon>Pseudomonadati</taxon>
        <taxon>Pseudomonadota</taxon>
        <taxon>Alphaproteobacteria</taxon>
        <taxon>Rhodobacterales</taxon>
        <taxon>Paracoccaceae</taxon>
        <taxon>Cypionkella</taxon>
    </lineage>
</organism>
<evidence type="ECO:0000256" key="1">
    <source>
        <dbReference type="ARBA" id="ARBA00004613"/>
    </source>
</evidence>
<dbReference type="SUPFAM" id="SSF51294">
    <property type="entry name" value="Hedgehog/intein (Hint) domain"/>
    <property type="match status" value="1"/>
</dbReference>
<dbReference type="InterPro" id="IPR036844">
    <property type="entry name" value="Hint_dom_sf"/>
</dbReference>
<dbReference type="InterPro" id="IPR018511">
    <property type="entry name" value="Hemolysin-typ_Ca-bd_CS"/>
</dbReference>
<keyword evidence="5" id="KW-1185">Reference proteome</keyword>
<dbReference type="RefSeq" id="WP_284325973.1">
    <property type="nucleotide sequence ID" value="NZ_BSPP01000010.1"/>
</dbReference>
<dbReference type="PROSITE" id="PS00330">
    <property type="entry name" value="HEMOLYSIN_CALCIUM"/>
    <property type="match status" value="3"/>
</dbReference>
<dbReference type="InterPro" id="IPR011049">
    <property type="entry name" value="Serralysin-like_metalloprot_C"/>
</dbReference>
<evidence type="ECO:0000313" key="4">
    <source>
        <dbReference type="EMBL" id="GLS87803.1"/>
    </source>
</evidence>
<dbReference type="PANTHER" id="PTHR38340">
    <property type="entry name" value="S-LAYER PROTEIN"/>
    <property type="match status" value="1"/>
</dbReference>
<dbReference type="PRINTS" id="PR00313">
    <property type="entry name" value="CABNDNGRPT"/>
</dbReference>
<dbReference type="Pfam" id="PF00353">
    <property type="entry name" value="HemolysinCabind"/>
    <property type="match status" value="5"/>
</dbReference>
<comment type="caution">
    <text evidence="4">The sequence shown here is derived from an EMBL/GenBank/DDBJ whole genome shotgun (WGS) entry which is preliminary data.</text>
</comment>